<dbReference type="EMBL" id="KR029602">
    <property type="protein sequence ID" value="AKH48295.1"/>
    <property type="molecule type" value="Genomic_DNA"/>
</dbReference>
<accession>A0A0F7L8L3</accession>
<evidence type="ECO:0008006" key="2">
    <source>
        <dbReference type="Google" id="ProtNLM"/>
    </source>
</evidence>
<proteinExistence type="predicted"/>
<organism evidence="1">
    <name type="scientific">uncultured marine virus</name>
    <dbReference type="NCBI Taxonomy" id="186617"/>
    <lineage>
        <taxon>Viruses</taxon>
        <taxon>environmental samples</taxon>
    </lineage>
</organism>
<protein>
    <recommendedName>
        <fullName evidence="2">DUF11 domain-containing protein</fullName>
    </recommendedName>
</protein>
<reference evidence="1" key="1">
    <citation type="journal article" date="2015" name="Front. Microbiol.">
        <title>Combining genomic sequencing methods to explore viral diversity and reveal potential virus-host interactions.</title>
        <authorList>
            <person name="Chow C.E."/>
            <person name="Winget D.M."/>
            <person name="White R.A.III."/>
            <person name="Hallam S.J."/>
            <person name="Suttle C.A."/>
        </authorList>
    </citation>
    <scope>NUCLEOTIDE SEQUENCE</scope>
    <source>
        <strain evidence="1">Oxic1_7</strain>
    </source>
</reference>
<evidence type="ECO:0000313" key="1">
    <source>
        <dbReference type="EMBL" id="AKH48295.1"/>
    </source>
</evidence>
<reference evidence="1" key="2">
    <citation type="submission" date="2015-03" db="EMBL/GenBank/DDBJ databases">
        <authorList>
            <person name="Chow C.-E.T."/>
            <person name="Winget D.M."/>
            <person name="White R.A.III."/>
            <person name="Hallam S.J."/>
            <person name="Suttle C.A."/>
        </authorList>
    </citation>
    <scope>NUCLEOTIDE SEQUENCE</scope>
    <source>
        <strain evidence="1">Oxic1_7</strain>
    </source>
</reference>
<sequence length="98" mass="11471">MIRIYTDKQTDNVIESLDLGRVSLGETVKYTMYMKNTDTQWPVHNIKIENANPELRFEIPDVLKANEVKEVFVYWTPKLDSREPLLTKFEFSGDVFIG</sequence>
<name>A0A0F7L8L3_9VIRU</name>